<organism evidence="2 3">
    <name type="scientific">Lolium multiflorum</name>
    <name type="common">Italian ryegrass</name>
    <name type="synonym">Lolium perenne subsp. multiflorum</name>
    <dbReference type="NCBI Taxonomy" id="4521"/>
    <lineage>
        <taxon>Eukaryota</taxon>
        <taxon>Viridiplantae</taxon>
        <taxon>Streptophyta</taxon>
        <taxon>Embryophyta</taxon>
        <taxon>Tracheophyta</taxon>
        <taxon>Spermatophyta</taxon>
        <taxon>Magnoliopsida</taxon>
        <taxon>Liliopsida</taxon>
        <taxon>Poales</taxon>
        <taxon>Poaceae</taxon>
        <taxon>BOP clade</taxon>
        <taxon>Pooideae</taxon>
        <taxon>Poodae</taxon>
        <taxon>Poeae</taxon>
        <taxon>Poeae Chloroplast Group 2 (Poeae type)</taxon>
        <taxon>Loliodinae</taxon>
        <taxon>Loliinae</taxon>
        <taxon>Lolium</taxon>
    </lineage>
</organism>
<evidence type="ECO:0000313" key="2">
    <source>
        <dbReference type="EMBL" id="KAK1629975.1"/>
    </source>
</evidence>
<evidence type="ECO:0000256" key="1">
    <source>
        <dbReference type="SAM" id="MobiDB-lite"/>
    </source>
</evidence>
<keyword evidence="3" id="KW-1185">Reference proteome</keyword>
<proteinExistence type="predicted"/>
<accession>A0AAD8RQV5</accession>
<sequence length="494" mass="55837">MAASNKENDDSELFQKVFSEGPLEELVTRCDVITAASLVGSSKLFFDSANDSATLSFSLPFGLPCVLHSHPTKVARDCKLTPLDRFSSDAVMPDGPPLIVEPPPIVFEWRCALDDALGHDHEVDYGMWWLARSIDGSRLLLIHTLGIADEREYSCKVCHTASDRRVHHGRTVGNYASGFGCLVFTKDTSKLNEGEYDQEKMVIFDIKLMVGFGCDTIPILKVPPQYPKWMEPYVQTETYDLENGGSLVFERDLYLVSEKLERPPPQFHGVRIHNTPAGEQQWMITADLKGSSEPPISERILFSFKAYSWVDGLAHALQEGLARVCGQNIAALRGSRFAHFARHDTMGEPMALSSHPVLKIHVQHLDFMLHETRKDLELTRVHSHRAQMALAHHADAIRLLAKDRRSLRLQRAKNVATITRLREKIRTLEVTVRTQQDQIQEMEEDGEDIQGGDDFLSDDNDFEDDEFTDEEDYEFLEAAEDGIIPIDVDEDNEE</sequence>
<reference evidence="2" key="1">
    <citation type="submission" date="2023-07" db="EMBL/GenBank/DDBJ databases">
        <title>A chromosome-level genome assembly of Lolium multiflorum.</title>
        <authorList>
            <person name="Chen Y."/>
            <person name="Copetti D."/>
            <person name="Kolliker R."/>
            <person name="Studer B."/>
        </authorList>
    </citation>
    <scope>NUCLEOTIDE SEQUENCE</scope>
    <source>
        <strain evidence="2">02402/16</strain>
        <tissue evidence="2">Leaf</tissue>
    </source>
</reference>
<feature type="region of interest" description="Disordered" evidence="1">
    <location>
        <begin position="442"/>
        <end position="473"/>
    </location>
</feature>
<dbReference type="AlphaFoldDB" id="A0AAD8RQV5"/>
<protein>
    <submittedName>
        <fullName evidence="2">Uncharacterized protein</fullName>
    </submittedName>
</protein>
<name>A0AAD8RQV5_LOLMU</name>
<evidence type="ECO:0000313" key="3">
    <source>
        <dbReference type="Proteomes" id="UP001231189"/>
    </source>
</evidence>
<dbReference type="Proteomes" id="UP001231189">
    <property type="component" value="Unassembled WGS sequence"/>
</dbReference>
<comment type="caution">
    <text evidence="2">The sequence shown here is derived from an EMBL/GenBank/DDBJ whole genome shotgun (WGS) entry which is preliminary data.</text>
</comment>
<dbReference type="EMBL" id="JAUUTY010000005">
    <property type="protein sequence ID" value="KAK1629975.1"/>
    <property type="molecule type" value="Genomic_DNA"/>
</dbReference>
<gene>
    <name evidence="2" type="ORF">QYE76_004290</name>
</gene>